<dbReference type="PANTHER" id="PTHR48090:SF7">
    <property type="entry name" value="RFBJ PROTEIN"/>
    <property type="match status" value="1"/>
</dbReference>
<dbReference type="Pfam" id="PF00535">
    <property type="entry name" value="Glycos_transf_2"/>
    <property type="match status" value="1"/>
</dbReference>
<dbReference type="STRING" id="1266370.NITGR_160031"/>
<dbReference type="InterPro" id="IPR001173">
    <property type="entry name" value="Glyco_trans_2-like"/>
</dbReference>
<dbReference type="InterPro" id="IPR050256">
    <property type="entry name" value="Glycosyltransferase_2"/>
</dbReference>
<dbReference type="SUPFAM" id="SSF53448">
    <property type="entry name" value="Nucleotide-diphospho-sugar transferases"/>
    <property type="match status" value="1"/>
</dbReference>
<gene>
    <name evidence="2" type="ORF">NITGR_160031</name>
</gene>
<dbReference type="InParanoid" id="M1YWQ7"/>
<name>M1YWQ7_NITG3</name>
<evidence type="ECO:0000259" key="1">
    <source>
        <dbReference type="Pfam" id="PF00535"/>
    </source>
</evidence>
<dbReference type="InterPro" id="IPR029044">
    <property type="entry name" value="Nucleotide-diphossugar_trans"/>
</dbReference>
<dbReference type="Proteomes" id="UP000011704">
    <property type="component" value="Unassembled WGS sequence"/>
</dbReference>
<sequence>MPDTDKLMGDHPTISVIMPALNEEAHIALALQNTLDALDHFSIPGEIIAVNDGSRDRTPQIVEEFMARDPRVRVIHHEKPRGIGASFWEGVDDAANEIVIMLPGDNENDPWEIMQYIRLLEHVDIVIPFVYNRGVRSVFRNILSFVYRSVINSTFMVNFNYTNGTVLYRKCILKELEYRSASFFFQTDILIRAVKKGYLFAEVPYRLGLRLEGKSKAVSYPSLLRVARGYLRLVRDFYFSKKSKVAKDEFVAGSSTSRRYATENTLYKVKK</sequence>
<dbReference type="CDD" id="cd04179">
    <property type="entry name" value="DPM_DPG-synthase_like"/>
    <property type="match status" value="1"/>
</dbReference>
<accession>M1YWQ7</accession>
<comment type="caution">
    <text evidence="2">The sequence shown here is derived from an EMBL/GenBank/DDBJ whole genome shotgun (WGS) entry which is preliminary data.</text>
</comment>
<proteinExistence type="predicted"/>
<organism evidence="2 3">
    <name type="scientific">Nitrospina gracilis (strain 3/211)</name>
    <dbReference type="NCBI Taxonomy" id="1266370"/>
    <lineage>
        <taxon>Bacteria</taxon>
        <taxon>Pseudomonadati</taxon>
        <taxon>Nitrospinota/Tectimicrobiota group</taxon>
        <taxon>Nitrospinota</taxon>
        <taxon>Nitrospinia</taxon>
        <taxon>Nitrospinales</taxon>
        <taxon>Nitrospinaceae</taxon>
        <taxon>Nitrospina</taxon>
    </lineage>
</organism>
<dbReference type="GO" id="GO:0004582">
    <property type="term" value="F:dolichyl-phosphate beta-D-mannosyltransferase activity"/>
    <property type="evidence" value="ECO:0007669"/>
    <property type="project" value="UniProtKB-EC"/>
</dbReference>
<keyword evidence="3" id="KW-1185">Reference proteome</keyword>
<dbReference type="Gene3D" id="3.90.550.10">
    <property type="entry name" value="Spore Coat Polysaccharide Biosynthesis Protein SpsA, Chain A"/>
    <property type="match status" value="1"/>
</dbReference>
<protein>
    <submittedName>
        <fullName evidence="2">Similar to dolichyl-phosphate beta-D-mannosyltransferase</fullName>
        <ecNumber evidence="2">2.4.1.83</ecNumber>
    </submittedName>
</protein>
<keyword evidence="2" id="KW-0808">Transferase</keyword>
<dbReference type="HOGENOM" id="CLU_033536_9_0_0"/>
<dbReference type="PANTHER" id="PTHR48090">
    <property type="entry name" value="UNDECAPRENYL-PHOSPHATE 4-DEOXY-4-FORMAMIDO-L-ARABINOSE TRANSFERASE-RELATED"/>
    <property type="match status" value="1"/>
</dbReference>
<reference evidence="2 3" key="1">
    <citation type="journal article" date="2013" name="Front. Microbiol.">
        <title>The genome of Nitrospina gracilis illuminates the metabolism and evolution of the major marine nitrite oxidizer.</title>
        <authorList>
            <person name="Luecker S."/>
            <person name="Nowka B."/>
            <person name="Rattei T."/>
            <person name="Spieck E."/>
            <person name="and Daims H."/>
        </authorList>
    </citation>
    <scope>NUCLEOTIDE SEQUENCE [LARGE SCALE GENOMIC DNA]</scope>
    <source>
        <strain evidence="2 3">3/211</strain>
    </source>
</reference>
<feature type="domain" description="Glycosyltransferase 2-like" evidence="1">
    <location>
        <begin position="15"/>
        <end position="166"/>
    </location>
</feature>
<evidence type="ECO:0000313" key="3">
    <source>
        <dbReference type="Proteomes" id="UP000011704"/>
    </source>
</evidence>
<dbReference type="OrthoDB" id="3177103at2"/>
<dbReference type="AlphaFoldDB" id="M1YWQ7"/>
<keyword evidence="2" id="KW-0328">Glycosyltransferase</keyword>
<dbReference type="EMBL" id="CAQJ01000018">
    <property type="protein sequence ID" value="CCQ89721.1"/>
    <property type="molecule type" value="Genomic_DNA"/>
</dbReference>
<evidence type="ECO:0000313" key="2">
    <source>
        <dbReference type="EMBL" id="CCQ89721.1"/>
    </source>
</evidence>
<dbReference type="RefSeq" id="WP_005006424.1">
    <property type="nucleotide sequence ID" value="NZ_HG422173.1"/>
</dbReference>
<dbReference type="EC" id="2.4.1.83" evidence="2"/>